<dbReference type="InterPro" id="IPR021109">
    <property type="entry name" value="Peptidase_aspartic_dom_sf"/>
</dbReference>
<accession>A0A010QM80</accession>
<keyword evidence="4" id="KW-0378">Hydrolase</keyword>
<dbReference type="PANTHER" id="PTHR47966:SF2">
    <property type="entry name" value="ASPERGILLOPEPSIN-1-RELATED"/>
    <property type="match status" value="1"/>
</dbReference>
<feature type="chain" id="PRO_5001455012" evidence="2">
    <location>
        <begin position="18"/>
        <end position="457"/>
    </location>
</feature>
<dbReference type="GO" id="GO:0004190">
    <property type="term" value="F:aspartic-type endopeptidase activity"/>
    <property type="evidence" value="ECO:0007669"/>
    <property type="project" value="InterPro"/>
</dbReference>
<dbReference type="KEGG" id="cfj:CFIO01_07260"/>
<name>A0A010QM80_9PEZI</name>
<reference evidence="4 5" key="1">
    <citation type="submission" date="2014-02" db="EMBL/GenBank/DDBJ databases">
        <title>The genome sequence of Colletotrichum fioriniae PJ7.</title>
        <authorList>
            <person name="Baroncelli R."/>
            <person name="Thon M.R."/>
        </authorList>
    </citation>
    <scope>NUCLEOTIDE SEQUENCE [LARGE SCALE GENOMIC DNA]</scope>
    <source>
        <strain evidence="4 5">PJ7</strain>
    </source>
</reference>
<dbReference type="OrthoDB" id="2747330at2759"/>
<keyword evidence="4" id="KW-0645">Protease</keyword>
<dbReference type="InterPro" id="IPR033121">
    <property type="entry name" value="PEPTIDASE_A1"/>
</dbReference>
<dbReference type="GO" id="GO:0006508">
    <property type="term" value="P:proteolysis"/>
    <property type="evidence" value="ECO:0007669"/>
    <property type="project" value="UniProtKB-KW"/>
</dbReference>
<dbReference type="Proteomes" id="UP000020467">
    <property type="component" value="Unassembled WGS sequence"/>
</dbReference>
<comment type="caution">
    <text evidence="4">The sequence shown here is derived from an EMBL/GenBank/DDBJ whole genome shotgun (WGS) entry which is preliminary data.</text>
</comment>
<evidence type="ECO:0000256" key="2">
    <source>
        <dbReference type="SAM" id="SignalP"/>
    </source>
</evidence>
<dbReference type="EMBL" id="JARH01000681">
    <property type="protein sequence ID" value="EXF77810.1"/>
    <property type="molecule type" value="Genomic_DNA"/>
</dbReference>
<dbReference type="eggNOG" id="KOG1339">
    <property type="taxonomic scope" value="Eukaryota"/>
</dbReference>
<dbReference type="AlphaFoldDB" id="A0A010QM80"/>
<keyword evidence="2" id="KW-0732">Signal</keyword>
<dbReference type="Pfam" id="PF00026">
    <property type="entry name" value="Asp"/>
    <property type="match status" value="1"/>
</dbReference>
<sequence>MVPYLAFPLLWSALAHAIPTGSQQQQQQHAELPDLQRRSTSTLTVSARSNPDFVLDGPAALAAAYERWDMPVPESLANHNMLTRREGYECKLRPLPPLPLSVDLGTANPNSSNDFYWLTDVFVGSAMQKMPVIIDTASSDFWLMTTDTEFGDVAVNGKPALYDPAKSASSQEVPGAVWESSYIDKSTSSGKVYFDTVGFGLVTDNNHFTIANATIQSAVNVAPRWAIEPKISGVMGLAKSKPSSVKPGMPSMLDRLKPALHYEWIGIDLRANSNKGFFSFGYALGTVETNEPPVDDDEHWSFELKGTRTSTMDSKQWNVFKKRTIATIDTGSSFVLLPGDMVAGYYAGIPDSAHDPKLKAWVFPCASAASIPDMLFLTAGDYVGTILKESINLGPAPGSSEMCFGGIQNSATNRSIFGGVALKSMFVQLNYGASGTFVSFGKKSSYDVCSTTTACQS</sequence>
<dbReference type="SUPFAM" id="SSF50630">
    <property type="entry name" value="Acid proteases"/>
    <property type="match status" value="1"/>
</dbReference>
<dbReference type="PRINTS" id="PR00792">
    <property type="entry name" value="PEPSIN"/>
</dbReference>
<evidence type="ECO:0000256" key="1">
    <source>
        <dbReference type="ARBA" id="ARBA00007447"/>
    </source>
</evidence>
<organism evidence="4 5">
    <name type="scientific">Colletotrichum fioriniae PJ7</name>
    <dbReference type="NCBI Taxonomy" id="1445577"/>
    <lineage>
        <taxon>Eukaryota</taxon>
        <taxon>Fungi</taxon>
        <taxon>Dikarya</taxon>
        <taxon>Ascomycota</taxon>
        <taxon>Pezizomycotina</taxon>
        <taxon>Sordariomycetes</taxon>
        <taxon>Hypocreomycetidae</taxon>
        <taxon>Glomerellales</taxon>
        <taxon>Glomerellaceae</taxon>
        <taxon>Colletotrichum</taxon>
        <taxon>Colletotrichum acutatum species complex</taxon>
    </lineage>
</organism>
<feature type="signal peptide" evidence="2">
    <location>
        <begin position="1"/>
        <end position="17"/>
    </location>
</feature>
<keyword evidence="5" id="KW-1185">Reference proteome</keyword>
<dbReference type="InterPro" id="IPR001461">
    <property type="entry name" value="Aspartic_peptidase_A1"/>
</dbReference>
<feature type="domain" description="Peptidase A1" evidence="3">
    <location>
        <begin position="117"/>
        <end position="441"/>
    </location>
</feature>
<dbReference type="HOGENOM" id="CLU_013253_0_3_1"/>
<evidence type="ECO:0000313" key="5">
    <source>
        <dbReference type="Proteomes" id="UP000020467"/>
    </source>
</evidence>
<dbReference type="PANTHER" id="PTHR47966">
    <property type="entry name" value="BETA-SITE APP-CLEAVING ENZYME, ISOFORM A-RELATED"/>
    <property type="match status" value="1"/>
</dbReference>
<evidence type="ECO:0000259" key="3">
    <source>
        <dbReference type="PROSITE" id="PS51767"/>
    </source>
</evidence>
<evidence type="ECO:0000313" key="4">
    <source>
        <dbReference type="EMBL" id="EXF77810.1"/>
    </source>
</evidence>
<dbReference type="PROSITE" id="PS51767">
    <property type="entry name" value="PEPTIDASE_A1"/>
    <property type="match status" value="1"/>
</dbReference>
<gene>
    <name evidence="4" type="ORF">CFIO01_07260</name>
</gene>
<protein>
    <submittedName>
        <fullName evidence="4">Eukaryotic aspartyl protease</fullName>
    </submittedName>
</protein>
<dbReference type="Gene3D" id="2.40.70.10">
    <property type="entry name" value="Acid Proteases"/>
    <property type="match status" value="2"/>
</dbReference>
<proteinExistence type="inferred from homology"/>
<comment type="similarity">
    <text evidence="1">Belongs to the peptidase A1 family.</text>
</comment>